<sequence length="183" mass="20618">MRSLSEEENDESEEDYDNIYVASFIAARSRKETPKDPTLKRPTTRLQKKEALESVLKKNKDEKKKRRLVKGGKLENEEPGSVIHKSSKKPAVPKLRRETSMKNVEVEESGERVSEKYGEKVSRKSGENGLEKSSEKLSRKSIEKGKSVRKYVKGKGSVNKEPGSSKKAKVGAAKDEGRENLIK</sequence>
<protein>
    <submittedName>
        <fullName evidence="2">Nucleolar protein 58-like</fullName>
    </submittedName>
</protein>
<feature type="compositionally biased region" description="Basic and acidic residues" evidence="1">
    <location>
        <begin position="47"/>
        <end position="62"/>
    </location>
</feature>
<name>A0A1S4DCH7_TOBAC</name>
<feature type="compositionally biased region" description="Basic and acidic residues" evidence="1">
    <location>
        <begin position="172"/>
        <end position="183"/>
    </location>
</feature>
<proteinExistence type="predicted"/>
<dbReference type="PaxDb" id="4097-A0A1S4DCH7"/>
<feature type="region of interest" description="Disordered" evidence="1">
    <location>
        <begin position="28"/>
        <end position="183"/>
    </location>
</feature>
<evidence type="ECO:0000313" key="2">
    <source>
        <dbReference type="RefSeq" id="XP_016510914.1"/>
    </source>
</evidence>
<dbReference type="RefSeq" id="XP_016510914.1">
    <property type="nucleotide sequence ID" value="XM_016655428.1"/>
</dbReference>
<feature type="compositionally biased region" description="Basic and acidic residues" evidence="1">
    <location>
        <begin position="29"/>
        <end position="39"/>
    </location>
</feature>
<dbReference type="KEGG" id="nta:107828164"/>
<feature type="compositionally biased region" description="Basic and acidic residues" evidence="1">
    <location>
        <begin position="109"/>
        <end position="146"/>
    </location>
</feature>
<reference evidence="2" key="1">
    <citation type="submission" date="2025-08" db="UniProtKB">
        <authorList>
            <consortium name="RefSeq"/>
        </authorList>
    </citation>
    <scope>IDENTIFICATION</scope>
</reference>
<dbReference type="AlphaFoldDB" id="A0A1S4DCH7"/>
<gene>
    <name evidence="2" type="primary">LOC107828164</name>
</gene>
<evidence type="ECO:0000256" key="1">
    <source>
        <dbReference type="SAM" id="MobiDB-lite"/>
    </source>
</evidence>
<accession>A0A1S4DCH7</accession>
<organism evidence="2">
    <name type="scientific">Nicotiana tabacum</name>
    <name type="common">Common tobacco</name>
    <dbReference type="NCBI Taxonomy" id="4097"/>
    <lineage>
        <taxon>Eukaryota</taxon>
        <taxon>Viridiplantae</taxon>
        <taxon>Streptophyta</taxon>
        <taxon>Embryophyta</taxon>
        <taxon>Tracheophyta</taxon>
        <taxon>Spermatophyta</taxon>
        <taxon>Magnoliopsida</taxon>
        <taxon>eudicotyledons</taxon>
        <taxon>Gunneridae</taxon>
        <taxon>Pentapetalae</taxon>
        <taxon>asterids</taxon>
        <taxon>lamiids</taxon>
        <taxon>Solanales</taxon>
        <taxon>Solanaceae</taxon>
        <taxon>Nicotianoideae</taxon>
        <taxon>Nicotianeae</taxon>
        <taxon>Nicotiana</taxon>
    </lineage>
</organism>